<evidence type="ECO:0000313" key="2">
    <source>
        <dbReference type="Proteomes" id="UP001189429"/>
    </source>
</evidence>
<comment type="caution">
    <text evidence="1">The sequence shown here is derived from an EMBL/GenBank/DDBJ whole genome shotgun (WGS) entry which is preliminary data.</text>
</comment>
<dbReference type="Proteomes" id="UP001189429">
    <property type="component" value="Unassembled WGS sequence"/>
</dbReference>
<organism evidence="1 2">
    <name type="scientific">Prorocentrum cordatum</name>
    <dbReference type="NCBI Taxonomy" id="2364126"/>
    <lineage>
        <taxon>Eukaryota</taxon>
        <taxon>Sar</taxon>
        <taxon>Alveolata</taxon>
        <taxon>Dinophyceae</taxon>
        <taxon>Prorocentrales</taxon>
        <taxon>Prorocentraceae</taxon>
        <taxon>Prorocentrum</taxon>
    </lineage>
</organism>
<evidence type="ECO:0000313" key="1">
    <source>
        <dbReference type="EMBL" id="CAK0878893.1"/>
    </source>
</evidence>
<gene>
    <name evidence="1" type="ORF">PCOR1329_LOCUS62501</name>
</gene>
<protein>
    <submittedName>
        <fullName evidence="1">Uncharacterized protein</fullName>
    </submittedName>
</protein>
<proteinExistence type="predicted"/>
<sequence length="143" mass="15650">MTRAAAPSLKRRANMQAATVRLLTYFSLRRTSKLILSVLATERIFMAFNPESGYVVHHLPRSNGTATSCASTCPRSAGRCSSVRGCRALFPGAQREAQGAHDFLVEEQRRLTRDPSKEKHLLVLIKHIGGCQGTNVLGSARIS</sequence>
<name>A0ABN9VYY2_9DINO</name>
<reference evidence="1" key="1">
    <citation type="submission" date="2023-10" db="EMBL/GenBank/DDBJ databases">
        <authorList>
            <person name="Chen Y."/>
            <person name="Shah S."/>
            <person name="Dougan E. K."/>
            <person name="Thang M."/>
            <person name="Chan C."/>
        </authorList>
    </citation>
    <scope>NUCLEOTIDE SEQUENCE [LARGE SCALE GENOMIC DNA]</scope>
</reference>
<keyword evidence="2" id="KW-1185">Reference proteome</keyword>
<dbReference type="EMBL" id="CAUYUJ010017897">
    <property type="protein sequence ID" value="CAK0878893.1"/>
    <property type="molecule type" value="Genomic_DNA"/>
</dbReference>
<accession>A0ABN9VYY2</accession>